<feature type="compositionally biased region" description="Polar residues" evidence="1">
    <location>
        <begin position="471"/>
        <end position="484"/>
    </location>
</feature>
<keyword evidence="2" id="KW-0472">Membrane</keyword>
<feature type="transmembrane region" description="Helical" evidence="2">
    <location>
        <begin position="273"/>
        <end position="292"/>
    </location>
</feature>
<gene>
    <name evidence="3" type="ORF">BSTOLATCC_MIC8468</name>
</gene>
<evidence type="ECO:0000256" key="1">
    <source>
        <dbReference type="SAM" id="MobiDB-lite"/>
    </source>
</evidence>
<comment type="caution">
    <text evidence="3">The sequence shown here is derived from an EMBL/GenBank/DDBJ whole genome shotgun (WGS) entry which is preliminary data.</text>
</comment>
<evidence type="ECO:0000256" key="2">
    <source>
        <dbReference type="SAM" id="Phobius"/>
    </source>
</evidence>
<feature type="region of interest" description="Disordered" evidence="1">
    <location>
        <begin position="465"/>
        <end position="484"/>
    </location>
</feature>
<evidence type="ECO:0000313" key="4">
    <source>
        <dbReference type="Proteomes" id="UP001162131"/>
    </source>
</evidence>
<feature type="transmembrane region" description="Helical" evidence="2">
    <location>
        <begin position="304"/>
        <end position="325"/>
    </location>
</feature>
<organism evidence="3 4">
    <name type="scientific">Blepharisma stoltei</name>
    <dbReference type="NCBI Taxonomy" id="1481888"/>
    <lineage>
        <taxon>Eukaryota</taxon>
        <taxon>Sar</taxon>
        <taxon>Alveolata</taxon>
        <taxon>Ciliophora</taxon>
        <taxon>Postciliodesmatophora</taxon>
        <taxon>Heterotrichea</taxon>
        <taxon>Heterotrichida</taxon>
        <taxon>Blepharismidae</taxon>
        <taxon>Blepharisma</taxon>
    </lineage>
</organism>
<feature type="transmembrane region" description="Helical" evidence="2">
    <location>
        <begin position="21"/>
        <end position="41"/>
    </location>
</feature>
<feature type="transmembrane region" description="Helical" evidence="2">
    <location>
        <begin position="122"/>
        <end position="146"/>
    </location>
</feature>
<feature type="transmembrane region" description="Helical" evidence="2">
    <location>
        <begin position="158"/>
        <end position="180"/>
    </location>
</feature>
<proteinExistence type="predicted"/>
<evidence type="ECO:0000313" key="3">
    <source>
        <dbReference type="EMBL" id="CAG9313194.1"/>
    </source>
</evidence>
<keyword evidence="2" id="KW-0812">Transmembrane</keyword>
<name>A0AAU9IN44_9CILI</name>
<feature type="transmembrane region" description="Helical" evidence="2">
    <location>
        <begin position="186"/>
        <end position="209"/>
    </location>
</feature>
<sequence>MVIAYALDSFDTEKVSVIGEVTRYVVLALFTIMFLASVGTVNRGGSLYSLWYSLTYVQFLRYIPVIDLNQSDVFTSFFSEIFEIYNIYTFIPESTNSSISQKRFLQLGFKGAIFLNNAEEMLWAWGSSIISLLILMAFGLCMNSQVMRSVLGYAKYSLVIRVSLIVFFDIMTCAILQVYYAEFQGTIPFVSMLTSLMFLTISAVFVIFVPTIIKLRLKMTNELPPEKCLELIITLVGEFYGNTEMSKYLFYPLLLAMRALAALTLVILWQYPLAQVGALSSFQIVILVYIVWVKPFKYNLDNWFVFAAEIFTLLLIGVPAIYLLTDKYFDYSPYLDIACICIAWIGILICLTRYIFAAAVNGSWNELRTVIKVKNLVSEPTLDTTVDFKDQEFKSSGKPKKKVLNTIETEIRSQLPNEPYENLYRETGVEQGNPVEKNISYFKETNGESWKIVELKDPREVRANRRDDNGIRTNYQTPTVARNSSYGEGITFYPRIAAKYQKYNLDNRKEE</sequence>
<keyword evidence="2" id="KW-1133">Transmembrane helix</keyword>
<reference evidence="3" key="1">
    <citation type="submission" date="2021-09" db="EMBL/GenBank/DDBJ databases">
        <authorList>
            <consortium name="AG Swart"/>
            <person name="Singh M."/>
            <person name="Singh A."/>
            <person name="Seah K."/>
            <person name="Emmerich C."/>
        </authorList>
    </citation>
    <scope>NUCLEOTIDE SEQUENCE</scope>
    <source>
        <strain evidence="3">ATCC30299</strain>
    </source>
</reference>
<dbReference type="Proteomes" id="UP001162131">
    <property type="component" value="Unassembled WGS sequence"/>
</dbReference>
<accession>A0AAU9IN44</accession>
<feature type="transmembrane region" description="Helical" evidence="2">
    <location>
        <begin position="331"/>
        <end position="356"/>
    </location>
</feature>
<dbReference type="EMBL" id="CAJZBQ010000010">
    <property type="protein sequence ID" value="CAG9313194.1"/>
    <property type="molecule type" value="Genomic_DNA"/>
</dbReference>
<feature type="transmembrane region" description="Helical" evidence="2">
    <location>
        <begin position="248"/>
        <end position="267"/>
    </location>
</feature>
<keyword evidence="4" id="KW-1185">Reference proteome</keyword>
<protein>
    <submittedName>
        <fullName evidence="3">Uncharacterized protein</fullName>
    </submittedName>
</protein>
<dbReference type="AlphaFoldDB" id="A0AAU9IN44"/>